<accession>A0A3P4B608</accession>
<keyword evidence="2 7" id="KW-0560">Oxidoreductase</keyword>
<evidence type="ECO:0000313" key="7">
    <source>
        <dbReference type="EMBL" id="VCU70956.1"/>
    </source>
</evidence>
<proteinExistence type="inferred from homology"/>
<dbReference type="InterPro" id="IPR013328">
    <property type="entry name" value="6PGD_dom2"/>
</dbReference>
<dbReference type="PANTHER" id="PTHR43060:SF15">
    <property type="entry name" value="3-HYDROXYISOBUTYRATE DEHYDROGENASE-LIKE 1, MITOCHONDRIAL-RELATED"/>
    <property type="match status" value="1"/>
</dbReference>
<dbReference type="GO" id="GO:0051287">
    <property type="term" value="F:NAD binding"/>
    <property type="evidence" value="ECO:0007669"/>
    <property type="project" value="InterPro"/>
</dbReference>
<dbReference type="Gene3D" id="1.10.1040.10">
    <property type="entry name" value="N-(1-d-carboxylethyl)-l-norvaline Dehydrogenase, domain 2"/>
    <property type="match status" value="1"/>
</dbReference>
<dbReference type="AlphaFoldDB" id="A0A3P4B608"/>
<dbReference type="Proteomes" id="UP000277294">
    <property type="component" value="Unassembled WGS sequence"/>
</dbReference>
<feature type="domain" description="3-hydroxyisobutyrate dehydrogenase-like NAD-binding" evidence="6">
    <location>
        <begin position="171"/>
        <end position="281"/>
    </location>
</feature>
<dbReference type="InterPro" id="IPR002204">
    <property type="entry name" value="3-OH-isobutyrate_DH-rel_CS"/>
</dbReference>
<sequence length="295" mass="30373">MDISRRFGFIGLGNMGLPMATRLLAAGHAVTVWNRSADKAEELARAGAAVAAEPADVLRQAEVVGICVKDGAAVEQIAFGPGGLAEAGAAGQGRVVVDFSTISPGQARDIGRRLRELTGAGWLDAPVSGGVPGAERGSLICFAGGEAADLELARPLLAPLAARVTYMGPAGAGQTTKICNQMIVAVNVLTIAETYGLARKAGVDLGQLAPALAGGFADSQPLQIFGPSMAAGRFEPIRTAVELMAKDLGISQDMADELEAGTPVSGFCSALYQAIRAEHEDVFWGDVAGLVRLYR</sequence>
<evidence type="ECO:0000313" key="8">
    <source>
        <dbReference type="Proteomes" id="UP000277294"/>
    </source>
</evidence>
<dbReference type="PANTHER" id="PTHR43060">
    <property type="entry name" value="3-HYDROXYISOBUTYRATE DEHYDROGENASE-LIKE 1, MITOCHONDRIAL-RELATED"/>
    <property type="match status" value="1"/>
</dbReference>
<name>A0A3P4B608_9BURK</name>
<dbReference type="PIRSF" id="PIRSF000103">
    <property type="entry name" value="HIBADH"/>
    <property type="match status" value="1"/>
</dbReference>
<keyword evidence="8" id="KW-1185">Reference proteome</keyword>
<dbReference type="InterPro" id="IPR008927">
    <property type="entry name" value="6-PGluconate_DH-like_C_sf"/>
</dbReference>
<dbReference type="GO" id="GO:0050661">
    <property type="term" value="F:NADP binding"/>
    <property type="evidence" value="ECO:0007669"/>
    <property type="project" value="InterPro"/>
</dbReference>
<dbReference type="GO" id="GO:0016054">
    <property type="term" value="P:organic acid catabolic process"/>
    <property type="evidence" value="ECO:0007669"/>
    <property type="project" value="UniProtKB-ARBA"/>
</dbReference>
<dbReference type="SUPFAM" id="SSF51735">
    <property type="entry name" value="NAD(P)-binding Rossmann-fold domains"/>
    <property type="match status" value="1"/>
</dbReference>
<dbReference type="EMBL" id="UWPJ01000023">
    <property type="protein sequence ID" value="VCU70956.1"/>
    <property type="molecule type" value="Genomic_DNA"/>
</dbReference>
<dbReference type="Pfam" id="PF14833">
    <property type="entry name" value="NAD_binding_11"/>
    <property type="match status" value="1"/>
</dbReference>
<dbReference type="InterPro" id="IPR006115">
    <property type="entry name" value="6PGDH_NADP-bd"/>
</dbReference>
<dbReference type="Gene3D" id="3.40.50.720">
    <property type="entry name" value="NAD(P)-binding Rossmann-like Domain"/>
    <property type="match status" value="1"/>
</dbReference>
<dbReference type="OrthoDB" id="9777604at2"/>
<dbReference type="SUPFAM" id="SSF48179">
    <property type="entry name" value="6-phosphogluconate dehydrogenase C-terminal domain-like"/>
    <property type="match status" value="1"/>
</dbReference>
<organism evidence="7 8">
    <name type="scientific">Pigmentiphaga humi</name>
    <dbReference type="NCBI Taxonomy" id="2478468"/>
    <lineage>
        <taxon>Bacteria</taxon>
        <taxon>Pseudomonadati</taxon>
        <taxon>Pseudomonadota</taxon>
        <taxon>Betaproteobacteria</taxon>
        <taxon>Burkholderiales</taxon>
        <taxon>Alcaligenaceae</taxon>
        <taxon>Pigmentiphaga</taxon>
    </lineage>
</organism>
<feature type="active site" evidence="4">
    <location>
        <position position="177"/>
    </location>
</feature>
<evidence type="ECO:0000259" key="5">
    <source>
        <dbReference type="Pfam" id="PF03446"/>
    </source>
</evidence>
<dbReference type="InterPro" id="IPR029154">
    <property type="entry name" value="HIBADH-like_NADP-bd"/>
</dbReference>
<evidence type="ECO:0000256" key="4">
    <source>
        <dbReference type="PIRSR" id="PIRSR000103-1"/>
    </source>
</evidence>
<dbReference type="GO" id="GO:0008679">
    <property type="term" value="F:2-hydroxy-3-oxopropionate reductase activity"/>
    <property type="evidence" value="ECO:0007669"/>
    <property type="project" value="UniProtKB-EC"/>
</dbReference>
<reference evidence="7 8" key="1">
    <citation type="submission" date="2018-10" db="EMBL/GenBank/DDBJ databases">
        <authorList>
            <person name="Criscuolo A."/>
        </authorList>
    </citation>
    <scope>NUCLEOTIDE SEQUENCE [LARGE SCALE GENOMIC DNA]</scope>
    <source>
        <strain evidence="7">DnA1</strain>
    </source>
</reference>
<dbReference type="EC" id="1.1.1.60" evidence="7"/>
<evidence type="ECO:0000256" key="1">
    <source>
        <dbReference type="ARBA" id="ARBA00009080"/>
    </source>
</evidence>
<evidence type="ECO:0000259" key="6">
    <source>
        <dbReference type="Pfam" id="PF14833"/>
    </source>
</evidence>
<dbReference type="InterPro" id="IPR036291">
    <property type="entry name" value="NAD(P)-bd_dom_sf"/>
</dbReference>
<dbReference type="PROSITE" id="PS00895">
    <property type="entry name" value="3_HYDROXYISOBUT_DH"/>
    <property type="match status" value="1"/>
</dbReference>
<keyword evidence="3" id="KW-0520">NAD</keyword>
<dbReference type="RefSeq" id="WP_160142294.1">
    <property type="nucleotide sequence ID" value="NZ_UWPJ01000023.1"/>
</dbReference>
<dbReference type="Pfam" id="PF03446">
    <property type="entry name" value="NAD_binding_2"/>
    <property type="match status" value="1"/>
</dbReference>
<dbReference type="InterPro" id="IPR015815">
    <property type="entry name" value="HIBADH-related"/>
</dbReference>
<feature type="domain" description="6-phosphogluconate dehydrogenase NADP-binding" evidence="5">
    <location>
        <begin position="7"/>
        <end position="168"/>
    </location>
</feature>
<evidence type="ECO:0000256" key="2">
    <source>
        <dbReference type="ARBA" id="ARBA00023002"/>
    </source>
</evidence>
<protein>
    <submittedName>
        <fullName evidence="7">2-hydroxy-3-oxopropionate reductase</fullName>
        <ecNumber evidence="7">1.1.1.60</ecNumber>
    </submittedName>
</protein>
<gene>
    <name evidence="7" type="primary">glxR_2</name>
    <name evidence="7" type="ORF">PIGHUM_03036</name>
</gene>
<comment type="similarity">
    <text evidence="1">Belongs to the HIBADH-related family.</text>
</comment>
<evidence type="ECO:0000256" key="3">
    <source>
        <dbReference type="ARBA" id="ARBA00023027"/>
    </source>
</evidence>